<evidence type="ECO:0000313" key="5">
    <source>
        <dbReference type="EMBL" id="APU70275.1"/>
    </source>
</evidence>
<evidence type="ECO:0000259" key="4">
    <source>
        <dbReference type="Pfam" id="PF22725"/>
    </source>
</evidence>
<dbReference type="RefSeq" id="WP_083645816.1">
    <property type="nucleotide sequence ID" value="NZ_AMRU01000004.1"/>
</dbReference>
<evidence type="ECO:0000259" key="3">
    <source>
        <dbReference type="Pfam" id="PF01408"/>
    </source>
</evidence>
<dbReference type="SUPFAM" id="SSF51735">
    <property type="entry name" value="NAD(P)-binding Rossmann-fold domains"/>
    <property type="match status" value="1"/>
</dbReference>
<dbReference type="AlphaFoldDB" id="A0A1L7IAY7"/>
<dbReference type="EMBL" id="CP016359">
    <property type="protein sequence ID" value="APU70275.1"/>
    <property type="molecule type" value="Genomic_DNA"/>
</dbReference>
<dbReference type="InterPro" id="IPR036291">
    <property type="entry name" value="NAD(P)-bd_dom_sf"/>
</dbReference>
<evidence type="ECO:0000313" key="6">
    <source>
        <dbReference type="Proteomes" id="UP000186230"/>
    </source>
</evidence>
<proteinExistence type="inferred from homology"/>
<reference evidence="5 6" key="1">
    <citation type="submission" date="2016-07" db="EMBL/GenBank/DDBJ databases">
        <title>Multi-omics approach to identify versatile polysaccharide utilization systems of a marine flavobacterium Gramella flava.</title>
        <authorList>
            <person name="Tang K."/>
        </authorList>
    </citation>
    <scope>NUCLEOTIDE SEQUENCE [LARGE SCALE GENOMIC DNA]</scope>
    <source>
        <strain evidence="5 6">JLT2011</strain>
    </source>
</reference>
<dbReference type="Gene3D" id="3.30.360.10">
    <property type="entry name" value="Dihydrodipicolinate Reductase, domain 2"/>
    <property type="match status" value="1"/>
</dbReference>
<protein>
    <submittedName>
        <fullName evidence="5">Oxidoreductase, N-terminal:Oxidoreductase, C-terminal</fullName>
    </submittedName>
</protein>
<feature type="domain" description="GFO/IDH/MocA-like oxidoreductase" evidence="4">
    <location>
        <begin position="131"/>
        <end position="246"/>
    </location>
</feature>
<keyword evidence="2" id="KW-0560">Oxidoreductase</keyword>
<dbReference type="PANTHER" id="PTHR22604">
    <property type="entry name" value="OXIDOREDUCTASES"/>
    <property type="match status" value="1"/>
</dbReference>
<evidence type="ECO:0000256" key="1">
    <source>
        <dbReference type="ARBA" id="ARBA00010928"/>
    </source>
</evidence>
<dbReference type="OrthoDB" id="9815825at2"/>
<dbReference type="Gene3D" id="3.40.50.720">
    <property type="entry name" value="NAD(P)-binding Rossmann-like Domain"/>
    <property type="match status" value="1"/>
</dbReference>
<sequence>MKKIKWGIIGLGKIAGKFAGDLQKVEEAILYGVASRNMEKAEEFKEEFHAEKAFGSYEAILKDEEVDVIYVATPHVYHAEITKDCLHHGKAVLCEKPFAMNRSQVEEMIALAKEKNIFLMEALWTKFLPHFKAVEETIKTGKYGKIKAIKADFGFKADYNPEKRLFNKDLGGGSLLDIGIYPVFLAHHFLGMPDSVEAEAIIGKTGVDERCDIRFHYNNGTSAELFSTLQEDSGTTAEIELENGKITMHSRFHEPTSAQFEIDGKMEIRNYGVTTKGYNFEAEHVTKMLQQGKKESDIMSFQDSLELISLLDSIREKIDLQY</sequence>
<name>A0A1L7IAY7_9FLAO</name>
<dbReference type="STRING" id="1229726.GRFL_3551"/>
<accession>A0A1L7IAY7</accession>
<dbReference type="InterPro" id="IPR055170">
    <property type="entry name" value="GFO_IDH_MocA-like_dom"/>
</dbReference>
<dbReference type="Pfam" id="PF01408">
    <property type="entry name" value="GFO_IDH_MocA"/>
    <property type="match status" value="1"/>
</dbReference>
<evidence type="ECO:0000256" key="2">
    <source>
        <dbReference type="ARBA" id="ARBA00023002"/>
    </source>
</evidence>
<keyword evidence="6" id="KW-1185">Reference proteome</keyword>
<dbReference type="GO" id="GO:0000166">
    <property type="term" value="F:nucleotide binding"/>
    <property type="evidence" value="ECO:0007669"/>
    <property type="project" value="InterPro"/>
</dbReference>
<dbReference type="PANTHER" id="PTHR22604:SF105">
    <property type="entry name" value="TRANS-1,2-DIHYDROBENZENE-1,2-DIOL DEHYDROGENASE"/>
    <property type="match status" value="1"/>
</dbReference>
<dbReference type="GO" id="GO:0016491">
    <property type="term" value="F:oxidoreductase activity"/>
    <property type="evidence" value="ECO:0007669"/>
    <property type="project" value="UniProtKB-KW"/>
</dbReference>
<comment type="similarity">
    <text evidence="1">Belongs to the Gfo/Idh/MocA family.</text>
</comment>
<dbReference type="KEGG" id="gfl:GRFL_3551"/>
<dbReference type="Pfam" id="PF22725">
    <property type="entry name" value="GFO_IDH_MocA_C3"/>
    <property type="match status" value="1"/>
</dbReference>
<dbReference type="InterPro" id="IPR000683">
    <property type="entry name" value="Gfo/Idh/MocA-like_OxRdtase_N"/>
</dbReference>
<feature type="domain" description="Gfo/Idh/MocA-like oxidoreductase N-terminal" evidence="3">
    <location>
        <begin position="4"/>
        <end position="120"/>
    </location>
</feature>
<dbReference type="Proteomes" id="UP000186230">
    <property type="component" value="Chromosome"/>
</dbReference>
<gene>
    <name evidence="5" type="ORF">GRFL_3551</name>
</gene>
<organism evidence="5 6">
    <name type="scientific">Christiangramia flava JLT2011</name>
    <dbReference type="NCBI Taxonomy" id="1229726"/>
    <lineage>
        <taxon>Bacteria</taxon>
        <taxon>Pseudomonadati</taxon>
        <taxon>Bacteroidota</taxon>
        <taxon>Flavobacteriia</taxon>
        <taxon>Flavobacteriales</taxon>
        <taxon>Flavobacteriaceae</taxon>
        <taxon>Christiangramia</taxon>
    </lineage>
</organism>
<dbReference type="InterPro" id="IPR050984">
    <property type="entry name" value="Gfo/Idh/MocA_domain"/>
</dbReference>
<dbReference type="SUPFAM" id="SSF55347">
    <property type="entry name" value="Glyceraldehyde-3-phosphate dehydrogenase-like, C-terminal domain"/>
    <property type="match status" value="1"/>
</dbReference>